<dbReference type="PROSITE" id="PS51007">
    <property type="entry name" value="CYTC"/>
    <property type="match status" value="1"/>
</dbReference>
<evidence type="ECO:0000256" key="4">
    <source>
        <dbReference type="PROSITE-ProRule" id="PRU00433"/>
    </source>
</evidence>
<name>A0A6J5BS82_9BURK</name>
<dbReference type="InterPro" id="IPR036909">
    <property type="entry name" value="Cyt_c-like_dom_sf"/>
</dbReference>
<dbReference type="SUPFAM" id="SSF46626">
    <property type="entry name" value="Cytochrome c"/>
    <property type="match status" value="1"/>
</dbReference>
<dbReference type="AlphaFoldDB" id="A0A6J5BS82"/>
<feature type="signal peptide" evidence="5">
    <location>
        <begin position="1"/>
        <end position="27"/>
    </location>
</feature>
<evidence type="ECO:0000313" key="7">
    <source>
        <dbReference type="EMBL" id="CAB3716621.1"/>
    </source>
</evidence>
<dbReference type="Proteomes" id="UP000494255">
    <property type="component" value="Unassembled WGS sequence"/>
</dbReference>
<evidence type="ECO:0000313" key="8">
    <source>
        <dbReference type="Proteomes" id="UP000494255"/>
    </source>
</evidence>
<evidence type="ECO:0000259" key="6">
    <source>
        <dbReference type="PROSITE" id="PS51007"/>
    </source>
</evidence>
<dbReference type="GO" id="GO:0009055">
    <property type="term" value="F:electron transfer activity"/>
    <property type="evidence" value="ECO:0007669"/>
    <property type="project" value="InterPro"/>
</dbReference>
<organism evidence="7 8">
    <name type="scientific">Paraburkholderia sediminicola</name>
    <dbReference type="NCBI Taxonomy" id="458836"/>
    <lineage>
        <taxon>Bacteria</taxon>
        <taxon>Pseudomonadati</taxon>
        <taxon>Pseudomonadota</taxon>
        <taxon>Betaproteobacteria</taxon>
        <taxon>Burkholderiales</taxon>
        <taxon>Burkholderiaceae</taxon>
        <taxon>Paraburkholderia</taxon>
    </lineage>
</organism>
<dbReference type="EMBL" id="CADIKC010000006">
    <property type="protein sequence ID" value="CAB3716621.1"/>
    <property type="molecule type" value="Genomic_DNA"/>
</dbReference>
<evidence type="ECO:0000256" key="2">
    <source>
        <dbReference type="ARBA" id="ARBA00022723"/>
    </source>
</evidence>
<feature type="chain" id="PRO_5026783024" description="Cytochrome c domain-containing protein" evidence="5">
    <location>
        <begin position="28"/>
        <end position="145"/>
    </location>
</feature>
<keyword evidence="2 4" id="KW-0479">Metal-binding</keyword>
<evidence type="ECO:0000256" key="1">
    <source>
        <dbReference type="ARBA" id="ARBA00022617"/>
    </source>
</evidence>
<keyword evidence="1 4" id="KW-0349">Heme</keyword>
<dbReference type="Gene3D" id="1.10.760.10">
    <property type="entry name" value="Cytochrome c-like domain"/>
    <property type="match status" value="1"/>
</dbReference>
<dbReference type="PROSITE" id="PS51257">
    <property type="entry name" value="PROKAR_LIPOPROTEIN"/>
    <property type="match status" value="1"/>
</dbReference>
<evidence type="ECO:0000256" key="5">
    <source>
        <dbReference type="SAM" id="SignalP"/>
    </source>
</evidence>
<proteinExistence type="predicted"/>
<reference evidence="7 8" key="1">
    <citation type="submission" date="2020-04" db="EMBL/GenBank/DDBJ databases">
        <authorList>
            <person name="De Canck E."/>
        </authorList>
    </citation>
    <scope>NUCLEOTIDE SEQUENCE [LARGE SCALE GENOMIC DNA]</scope>
    <source>
        <strain evidence="7 8">LMG 24238</strain>
    </source>
</reference>
<feature type="domain" description="Cytochrome c" evidence="6">
    <location>
        <begin position="32"/>
        <end position="145"/>
    </location>
</feature>
<dbReference type="GO" id="GO:0020037">
    <property type="term" value="F:heme binding"/>
    <property type="evidence" value="ECO:0007669"/>
    <property type="project" value="InterPro"/>
</dbReference>
<gene>
    <name evidence="7" type="ORF">LMG24238_04567</name>
</gene>
<accession>A0A6J5BS82</accession>
<sequence length="145" mass="15929">MALRRRHQTIRSAIGLALFALACLANAGQPCESADLGCAIFNGQHAIPAHLRDDDRALPDWTTRCINCHTGKQPVESFAPLLTPSYLLDAISRRGGPPSRYNPDTFCRVLKDGVDPASVMLRKSMPNYQISDTECAALWRYITSG</sequence>
<keyword evidence="5" id="KW-0732">Signal</keyword>
<keyword evidence="3 4" id="KW-0408">Iron</keyword>
<keyword evidence="8" id="KW-1185">Reference proteome</keyword>
<evidence type="ECO:0000256" key="3">
    <source>
        <dbReference type="ARBA" id="ARBA00023004"/>
    </source>
</evidence>
<dbReference type="InterPro" id="IPR009056">
    <property type="entry name" value="Cyt_c-like_dom"/>
</dbReference>
<dbReference type="RefSeq" id="WP_175052457.1">
    <property type="nucleotide sequence ID" value="NZ_CADIKC010000006.1"/>
</dbReference>
<dbReference type="GeneID" id="97043177"/>
<protein>
    <recommendedName>
        <fullName evidence="6">Cytochrome c domain-containing protein</fullName>
    </recommendedName>
</protein>
<dbReference type="GO" id="GO:0046872">
    <property type="term" value="F:metal ion binding"/>
    <property type="evidence" value="ECO:0007669"/>
    <property type="project" value="UniProtKB-KW"/>
</dbReference>